<dbReference type="AlphaFoldDB" id="A0AB40BL03"/>
<dbReference type="Pfam" id="PF03479">
    <property type="entry name" value="PCC"/>
    <property type="match status" value="1"/>
</dbReference>
<keyword evidence="1" id="KW-0539">Nucleus</keyword>
<dbReference type="GO" id="GO:0003700">
    <property type="term" value="F:DNA-binding transcription factor activity"/>
    <property type="evidence" value="ECO:0007669"/>
    <property type="project" value="TreeGrafter"/>
</dbReference>
<evidence type="ECO:0000256" key="2">
    <source>
        <dbReference type="SAM" id="MobiDB-lite"/>
    </source>
</evidence>
<dbReference type="PIRSF" id="PIRSF016021">
    <property type="entry name" value="ESCAROLA"/>
    <property type="match status" value="1"/>
</dbReference>
<evidence type="ECO:0000313" key="5">
    <source>
        <dbReference type="RefSeq" id="XP_039127618.1"/>
    </source>
</evidence>
<dbReference type="Gene3D" id="3.30.1330.80">
    <property type="entry name" value="Hypothetical protein, similar to alpha- acetolactate decarboxylase, domain 2"/>
    <property type="match status" value="1"/>
</dbReference>
<dbReference type="InterPro" id="IPR014476">
    <property type="entry name" value="AHL15-29"/>
</dbReference>
<comment type="function">
    <text evidence="1">Transcription factor that specifically binds AT-rich DNA sequences related to the nuclear matrix attachment regions (MARs).</text>
</comment>
<proteinExistence type="predicted"/>
<dbReference type="PROSITE" id="PS51742">
    <property type="entry name" value="PPC"/>
    <property type="match status" value="1"/>
</dbReference>
<keyword evidence="1" id="KW-0804">Transcription</keyword>
<comment type="subcellular location">
    <subcellularLocation>
        <location evidence="1">Nucleus</location>
    </subcellularLocation>
</comment>
<gene>
    <name evidence="5" type="primary">LOC120263714</name>
</gene>
<evidence type="ECO:0000259" key="3">
    <source>
        <dbReference type="PROSITE" id="PS51742"/>
    </source>
</evidence>
<feature type="compositionally biased region" description="Gly residues" evidence="2">
    <location>
        <begin position="21"/>
        <end position="31"/>
    </location>
</feature>
<feature type="domain" description="PPC" evidence="3">
    <location>
        <begin position="64"/>
        <end position="210"/>
    </location>
</feature>
<dbReference type="GeneID" id="120263714"/>
<dbReference type="PANTHER" id="PTHR31100:SF69">
    <property type="entry name" value="AT-HOOK MOTIF NUCLEAR-LOCALIZED PROTEIN 17-RELATED"/>
    <property type="match status" value="1"/>
</dbReference>
<dbReference type="RefSeq" id="XP_039127618.1">
    <property type="nucleotide sequence ID" value="XM_039271684.1"/>
</dbReference>
<accession>A0AB40BL03</accession>
<evidence type="ECO:0000313" key="4">
    <source>
        <dbReference type="Proteomes" id="UP001515500"/>
    </source>
</evidence>
<sequence length="250" mass="25618">MKTHHSEHHQMITMNVETKPTGGGGGGGGDGSSIEIVRRPRGRPPGSKNKPKPPVIITRDADPPTSMRAHVIEINAGHDLVEAIADFSRRRDIGVCVLAGSGAVSNVTLRQPPPPTLQPPPVGPAATVVFRGRFEILSLSATVFPPATTALPAPALSVSLAGPHGQIVGGIVAGPLMAAGTVVLVAAGFSNPTFHRLPPDADEVPITAVGTAVVNSPETCGGMSIYNSHVASDVIWAPAPRAPPPPPPPF</sequence>
<dbReference type="GO" id="GO:0003680">
    <property type="term" value="F:minor groove of adenine-thymine-rich DNA binding"/>
    <property type="evidence" value="ECO:0007669"/>
    <property type="project" value="UniProtKB-UniRule"/>
</dbReference>
<organism evidence="4 5">
    <name type="scientific">Dioscorea cayennensis subsp. rotundata</name>
    <name type="common">White Guinea yam</name>
    <name type="synonym">Dioscorea rotundata</name>
    <dbReference type="NCBI Taxonomy" id="55577"/>
    <lineage>
        <taxon>Eukaryota</taxon>
        <taxon>Viridiplantae</taxon>
        <taxon>Streptophyta</taxon>
        <taxon>Embryophyta</taxon>
        <taxon>Tracheophyta</taxon>
        <taxon>Spermatophyta</taxon>
        <taxon>Magnoliopsida</taxon>
        <taxon>Liliopsida</taxon>
        <taxon>Dioscoreales</taxon>
        <taxon>Dioscoreaceae</taxon>
        <taxon>Dioscorea</taxon>
    </lineage>
</organism>
<keyword evidence="4" id="KW-1185">Reference proteome</keyword>
<dbReference type="InterPro" id="IPR005175">
    <property type="entry name" value="PPC_dom"/>
</dbReference>
<keyword evidence="1" id="KW-0805">Transcription regulation</keyword>
<protein>
    <recommendedName>
        <fullName evidence="1">AT-hook motif nuclear-localized protein</fullName>
    </recommendedName>
</protein>
<dbReference type="SUPFAM" id="SSF117856">
    <property type="entry name" value="AF0104/ALDC/Ptd012-like"/>
    <property type="match status" value="1"/>
</dbReference>
<reference evidence="5" key="1">
    <citation type="submission" date="2025-08" db="UniProtKB">
        <authorList>
            <consortium name="RefSeq"/>
        </authorList>
    </citation>
    <scope>IDENTIFICATION</scope>
</reference>
<keyword evidence="1" id="KW-0238">DNA-binding</keyword>
<dbReference type="PANTHER" id="PTHR31100">
    <property type="entry name" value="AT-HOOK MOTIF NUCLEAR-LOCALIZED PROTEIN 15"/>
    <property type="match status" value="1"/>
</dbReference>
<name>A0AB40BL03_DIOCR</name>
<dbReference type="GO" id="GO:0005634">
    <property type="term" value="C:nucleus"/>
    <property type="evidence" value="ECO:0007669"/>
    <property type="project" value="UniProtKB-SubCell"/>
</dbReference>
<dbReference type="Proteomes" id="UP001515500">
    <property type="component" value="Chromosome 6"/>
</dbReference>
<feature type="region of interest" description="Disordered" evidence="2">
    <location>
        <begin position="16"/>
        <end position="64"/>
    </location>
</feature>
<evidence type="ECO:0000256" key="1">
    <source>
        <dbReference type="PIRNR" id="PIRNR016021"/>
    </source>
</evidence>
<dbReference type="CDD" id="cd11378">
    <property type="entry name" value="DUF296"/>
    <property type="match status" value="1"/>
</dbReference>